<dbReference type="AlphaFoldDB" id="A0A9P4NBE6"/>
<reference evidence="2" key="1">
    <citation type="journal article" date="2020" name="Stud. Mycol.">
        <title>101 Dothideomycetes genomes: A test case for predicting lifestyles and emergence of pathogens.</title>
        <authorList>
            <person name="Haridas S."/>
            <person name="Albert R."/>
            <person name="Binder M."/>
            <person name="Bloem J."/>
            <person name="LaButti K."/>
            <person name="Salamov A."/>
            <person name="Andreopoulos B."/>
            <person name="Baker S."/>
            <person name="Barry K."/>
            <person name="Bills G."/>
            <person name="Bluhm B."/>
            <person name="Cannon C."/>
            <person name="Castanera R."/>
            <person name="Culley D."/>
            <person name="Daum C."/>
            <person name="Ezra D."/>
            <person name="Gonzalez J."/>
            <person name="Henrissat B."/>
            <person name="Kuo A."/>
            <person name="Liang C."/>
            <person name="Lipzen A."/>
            <person name="Lutzoni F."/>
            <person name="Magnuson J."/>
            <person name="Mondo S."/>
            <person name="Nolan M."/>
            <person name="Ohm R."/>
            <person name="Pangilinan J."/>
            <person name="Park H.-J."/>
            <person name="Ramirez L."/>
            <person name="Alfaro M."/>
            <person name="Sun H."/>
            <person name="Tritt A."/>
            <person name="Yoshinaga Y."/>
            <person name="Zwiers L.-H."/>
            <person name="Turgeon B."/>
            <person name="Goodwin S."/>
            <person name="Spatafora J."/>
            <person name="Crous P."/>
            <person name="Grigoriev I."/>
        </authorList>
    </citation>
    <scope>NUCLEOTIDE SEQUENCE [LARGE SCALE GENOMIC DNA]</scope>
    <source>
        <strain evidence="2">CBS 304.66</strain>
    </source>
</reference>
<protein>
    <submittedName>
        <fullName evidence="1">Uncharacterized protein</fullName>
    </submittedName>
</protein>
<gene>
    <name evidence="1" type="ORF">CC78DRAFT_192628</name>
</gene>
<sequence length="202" mass="21984">MMGTGRATFAGFLAPGVGVSTILEKWKERPEPTAHNVIRHNRRCLAAHPRRATPLTRRARSSDTATSVRNHGPRFPITTSSCCPFSIKILYCFRNPAVSIRSQPAAKGQPSSRTVCGPLARARDAVIFLHDPSVRASSFGGLPVTVLQNSRATLIRPPEIFASLCTLGLRLVFSACDPARTGRLSPLRALLFTADDRKIRLG</sequence>
<evidence type="ECO:0000313" key="2">
    <source>
        <dbReference type="Proteomes" id="UP000800093"/>
    </source>
</evidence>
<name>A0A9P4NBE6_9PLEO</name>
<comment type="caution">
    <text evidence="1">The sequence shown here is derived from an EMBL/GenBank/DDBJ whole genome shotgun (WGS) entry which is preliminary data.</text>
</comment>
<dbReference type="EMBL" id="ML986580">
    <property type="protein sequence ID" value="KAF2270134.1"/>
    <property type="molecule type" value="Genomic_DNA"/>
</dbReference>
<evidence type="ECO:0000313" key="1">
    <source>
        <dbReference type="EMBL" id="KAF2270134.1"/>
    </source>
</evidence>
<dbReference type="Proteomes" id="UP000800093">
    <property type="component" value="Unassembled WGS sequence"/>
</dbReference>
<proteinExistence type="predicted"/>
<keyword evidence="2" id="KW-1185">Reference proteome</keyword>
<organism evidence="1 2">
    <name type="scientific">Lojkania enalia</name>
    <dbReference type="NCBI Taxonomy" id="147567"/>
    <lineage>
        <taxon>Eukaryota</taxon>
        <taxon>Fungi</taxon>
        <taxon>Dikarya</taxon>
        <taxon>Ascomycota</taxon>
        <taxon>Pezizomycotina</taxon>
        <taxon>Dothideomycetes</taxon>
        <taxon>Pleosporomycetidae</taxon>
        <taxon>Pleosporales</taxon>
        <taxon>Pleosporales incertae sedis</taxon>
        <taxon>Lojkania</taxon>
    </lineage>
</organism>
<accession>A0A9P4NBE6</accession>